<dbReference type="InterPro" id="IPR041347">
    <property type="entry name" value="MftR_C"/>
</dbReference>
<protein>
    <submittedName>
        <fullName evidence="7">TetR family transcriptional regulator</fullName>
    </submittedName>
</protein>
<dbReference type="InterPro" id="IPR023772">
    <property type="entry name" value="DNA-bd_HTH_TetR-type_CS"/>
</dbReference>
<dbReference type="InterPro" id="IPR001647">
    <property type="entry name" value="HTH_TetR"/>
</dbReference>
<dbReference type="Pfam" id="PF17754">
    <property type="entry name" value="TetR_C_14"/>
    <property type="match status" value="1"/>
</dbReference>
<evidence type="ECO:0000256" key="3">
    <source>
        <dbReference type="ARBA" id="ARBA00023125"/>
    </source>
</evidence>
<dbReference type="SUPFAM" id="SSF46689">
    <property type="entry name" value="Homeodomain-like"/>
    <property type="match status" value="1"/>
</dbReference>
<dbReference type="InterPro" id="IPR009057">
    <property type="entry name" value="Homeodomain-like_sf"/>
</dbReference>
<reference evidence="7 8" key="1">
    <citation type="submission" date="2018-01" db="EMBL/GenBank/DDBJ databases">
        <title>Whole genome analyses suggest that Burkholderia sensu lato contains two further novel genera in the rhizoxinica-symbiotica group Mycetohabitans gen. nov., and Trinickia gen. nov.: implications for the evolution of diazotrophy and nodulation in the Burkholderiaceae.</title>
        <authorList>
            <person name="Estrada-de los Santos P."/>
            <person name="Palmer M."/>
            <person name="Chavez-Ramirez B."/>
            <person name="Beukes C."/>
            <person name="Steenkamp E.T."/>
            <person name="Hirsch A.M."/>
            <person name="Manyaka P."/>
            <person name="Maluk M."/>
            <person name="Lafos M."/>
            <person name="Crook M."/>
            <person name="Gross E."/>
            <person name="Simon M.F."/>
            <person name="Bueno dos Reis Junior F."/>
            <person name="Poole P.S."/>
            <person name="Venter S.N."/>
            <person name="James E.K."/>
        </authorList>
    </citation>
    <scope>NUCLEOTIDE SEQUENCE [LARGE SCALE GENOMIC DNA]</scope>
    <source>
        <strain evidence="7 8">GIMN1.004</strain>
    </source>
</reference>
<dbReference type="PROSITE" id="PS01081">
    <property type="entry name" value="HTH_TETR_1"/>
    <property type="match status" value="1"/>
</dbReference>
<dbReference type="GO" id="GO:0000976">
    <property type="term" value="F:transcription cis-regulatory region binding"/>
    <property type="evidence" value="ECO:0007669"/>
    <property type="project" value="TreeGrafter"/>
</dbReference>
<keyword evidence="2" id="KW-0805">Transcription regulation</keyword>
<dbReference type="PRINTS" id="PR00455">
    <property type="entry name" value="HTHTETR"/>
</dbReference>
<evidence type="ECO:0000313" key="7">
    <source>
        <dbReference type="EMBL" id="PMS15750.1"/>
    </source>
</evidence>
<dbReference type="GO" id="GO:0003700">
    <property type="term" value="F:DNA-binding transcription factor activity"/>
    <property type="evidence" value="ECO:0007669"/>
    <property type="project" value="TreeGrafter"/>
</dbReference>
<keyword evidence="8" id="KW-1185">Reference proteome</keyword>
<evidence type="ECO:0000256" key="2">
    <source>
        <dbReference type="ARBA" id="ARBA00023015"/>
    </source>
</evidence>
<dbReference type="OrthoDB" id="8535430at2"/>
<keyword evidence="4" id="KW-0804">Transcription</keyword>
<dbReference type="Pfam" id="PF00440">
    <property type="entry name" value="TetR_N"/>
    <property type="match status" value="1"/>
</dbReference>
<dbReference type="AlphaFoldDB" id="A0A2N7VF28"/>
<evidence type="ECO:0000256" key="5">
    <source>
        <dbReference type="PROSITE-ProRule" id="PRU00335"/>
    </source>
</evidence>
<comment type="caution">
    <text evidence="7">The sequence shown here is derived from an EMBL/GenBank/DDBJ whole genome shotgun (WGS) entry which is preliminary data.</text>
</comment>
<feature type="DNA-binding region" description="H-T-H motif" evidence="5">
    <location>
        <begin position="29"/>
        <end position="48"/>
    </location>
</feature>
<accession>A0A2N7VF28</accession>
<organism evidence="7 8">
    <name type="scientific">Trinickia dabaoshanensis</name>
    <dbReference type="NCBI Taxonomy" id="564714"/>
    <lineage>
        <taxon>Bacteria</taxon>
        <taxon>Pseudomonadati</taxon>
        <taxon>Pseudomonadota</taxon>
        <taxon>Betaproteobacteria</taxon>
        <taxon>Burkholderiales</taxon>
        <taxon>Burkholderiaceae</taxon>
        <taxon>Trinickia</taxon>
    </lineage>
</organism>
<dbReference type="PANTHER" id="PTHR30055">
    <property type="entry name" value="HTH-TYPE TRANSCRIPTIONAL REGULATOR RUTR"/>
    <property type="match status" value="1"/>
</dbReference>
<dbReference type="Proteomes" id="UP000235616">
    <property type="component" value="Unassembled WGS sequence"/>
</dbReference>
<evidence type="ECO:0000256" key="1">
    <source>
        <dbReference type="ARBA" id="ARBA00022491"/>
    </source>
</evidence>
<dbReference type="PROSITE" id="PS50977">
    <property type="entry name" value="HTH_TETR_2"/>
    <property type="match status" value="1"/>
</dbReference>
<dbReference type="EMBL" id="PNYA01000029">
    <property type="protein sequence ID" value="PMS15750.1"/>
    <property type="molecule type" value="Genomic_DNA"/>
</dbReference>
<feature type="domain" description="HTH tetR-type" evidence="6">
    <location>
        <begin position="6"/>
        <end position="66"/>
    </location>
</feature>
<dbReference type="InterPro" id="IPR050109">
    <property type="entry name" value="HTH-type_TetR-like_transc_reg"/>
</dbReference>
<proteinExistence type="predicted"/>
<dbReference type="Gene3D" id="1.10.357.10">
    <property type="entry name" value="Tetracycline Repressor, domain 2"/>
    <property type="match status" value="1"/>
</dbReference>
<gene>
    <name evidence="7" type="ORF">C0Z18_26200</name>
</gene>
<evidence type="ECO:0000256" key="4">
    <source>
        <dbReference type="ARBA" id="ARBA00023163"/>
    </source>
</evidence>
<evidence type="ECO:0000313" key="8">
    <source>
        <dbReference type="Proteomes" id="UP000235616"/>
    </source>
</evidence>
<keyword evidence="1" id="KW-0678">Repressor</keyword>
<sequence>MPKNGEEVRRRLQEAALELYTLKGFDETTTAEIAAQAGVTERTFFRHFADKREVFFEGEQALIAELCNGMRGAPDTAAPMELLLCAFHAVAPLVEANRPFLEPRQKVIAATPGLQERALAKNALVTERLSAALVERGIEPVLAMLAAQAGIAAFGYATRKWHADPSAGLNSHLDHAFTQLRELTQPARALVQRGKRK</sequence>
<keyword evidence="3 5" id="KW-0238">DNA-binding</keyword>
<evidence type="ECO:0000259" key="6">
    <source>
        <dbReference type="PROSITE" id="PS50977"/>
    </source>
</evidence>
<dbReference type="PANTHER" id="PTHR30055:SF238">
    <property type="entry name" value="MYCOFACTOCIN BIOSYNTHESIS TRANSCRIPTIONAL REGULATOR MFTR-RELATED"/>
    <property type="match status" value="1"/>
</dbReference>
<name>A0A2N7VF28_9BURK</name>